<dbReference type="Gene3D" id="3.90.550.20">
    <property type="match status" value="1"/>
</dbReference>
<organism evidence="2 3">
    <name type="scientific">Coccomyxa subellipsoidea</name>
    <dbReference type="NCBI Taxonomy" id="248742"/>
    <lineage>
        <taxon>Eukaryota</taxon>
        <taxon>Viridiplantae</taxon>
        <taxon>Chlorophyta</taxon>
        <taxon>core chlorophytes</taxon>
        <taxon>Trebouxiophyceae</taxon>
        <taxon>Trebouxiophyceae incertae sedis</taxon>
        <taxon>Coccomyxaceae</taxon>
        <taxon>Coccomyxa</taxon>
    </lineage>
</organism>
<dbReference type="InterPro" id="IPR008441">
    <property type="entry name" value="AfumC-like_glycosyl_Trfase"/>
</dbReference>
<dbReference type="Proteomes" id="UP001491310">
    <property type="component" value="Unassembled WGS sequence"/>
</dbReference>
<evidence type="ECO:0000313" key="2">
    <source>
        <dbReference type="EMBL" id="KAK9905504.1"/>
    </source>
</evidence>
<protein>
    <recommendedName>
        <fullName evidence="4">Alpha 1,4-glycosyltransferase domain-containing protein</fullName>
    </recommendedName>
</protein>
<keyword evidence="3" id="KW-1185">Reference proteome</keyword>
<dbReference type="SUPFAM" id="SSF53448">
    <property type="entry name" value="Nucleotide-diphospho-sugar transferases"/>
    <property type="match status" value="1"/>
</dbReference>
<proteinExistence type="predicted"/>
<feature type="region of interest" description="Disordered" evidence="1">
    <location>
        <begin position="585"/>
        <end position="608"/>
    </location>
</feature>
<accession>A0ABR2YH50</accession>
<evidence type="ECO:0008006" key="4">
    <source>
        <dbReference type="Google" id="ProtNLM"/>
    </source>
</evidence>
<evidence type="ECO:0000313" key="3">
    <source>
        <dbReference type="Proteomes" id="UP001491310"/>
    </source>
</evidence>
<reference evidence="2 3" key="1">
    <citation type="journal article" date="2024" name="Nat. Commun.">
        <title>Phylogenomics reveals the evolutionary origins of lichenization in chlorophyte algae.</title>
        <authorList>
            <person name="Puginier C."/>
            <person name="Libourel C."/>
            <person name="Otte J."/>
            <person name="Skaloud P."/>
            <person name="Haon M."/>
            <person name="Grisel S."/>
            <person name="Petersen M."/>
            <person name="Berrin J.G."/>
            <person name="Delaux P.M."/>
            <person name="Dal Grande F."/>
            <person name="Keller J."/>
        </authorList>
    </citation>
    <scope>NUCLEOTIDE SEQUENCE [LARGE SCALE GENOMIC DNA]</scope>
    <source>
        <strain evidence="2 3">SAG 216-7</strain>
    </source>
</reference>
<gene>
    <name evidence="2" type="ORF">WJX75_001081</name>
</gene>
<dbReference type="Pfam" id="PF05704">
    <property type="entry name" value="Caps_synth"/>
    <property type="match status" value="1"/>
</dbReference>
<evidence type="ECO:0000256" key="1">
    <source>
        <dbReference type="SAM" id="MobiDB-lite"/>
    </source>
</evidence>
<sequence length="608" mass="67612">MVGVVHNPQELHLAGVKAIIGSLGMDVLALAPHTGLFQPHRRNYNGLFESILHHVGLMQHTGFVLRLIGRGEVVIPPGLNGKVVKEPDLAYPEYYRTVQDAVAVLPAFASNVYYTSKASSSVATAITCGTPLLADEELLAAYSYLPQEAAFLKDPHDDDASGMARVLSMPAEQLVAKRAAIAALLEDLHTAFCVLAVAIRIGCVESVKVSDHSHAGLSWQRPLAGGLLPAPAALAQHLSSPPRRRISEDDPAEHDVCSFYKSGYGTETDEIKWGSGNICTVPEGSRWARRASARCRDCLSDTNLCDRPPRLLIHQYLNHLDPTDWRGNLLSLKAYILTQDLSKTELILWADDPASIVNNDTRPFFDGFASNIRVRKFEYAAEVKGTVMEGDAYFGSEAAIKASVPKGKPASYSDLVRYILLHNHGGLWIDGDTVLMQDVYGVTVKVGYQFAMRWMNAHVFYVKRRSLLAQRILETTMTMPLNHPNLEEDIVEKVCKPNGYFTVVDFENLSDIWAFCVLRLVIRGDNTGAADNILYDQPLGWWDAHWPGSHNAQGCYTNDAPVNDTYFEDYVGASMALHTRYPGHNGHQPRHRVQHHKNKWTWGRHRTR</sequence>
<dbReference type="EMBL" id="JALJOT010000011">
    <property type="protein sequence ID" value="KAK9905504.1"/>
    <property type="molecule type" value="Genomic_DNA"/>
</dbReference>
<dbReference type="InterPro" id="IPR029044">
    <property type="entry name" value="Nucleotide-diphossugar_trans"/>
</dbReference>
<comment type="caution">
    <text evidence="2">The sequence shown here is derived from an EMBL/GenBank/DDBJ whole genome shotgun (WGS) entry which is preliminary data.</text>
</comment>
<feature type="compositionally biased region" description="Basic residues" evidence="1">
    <location>
        <begin position="587"/>
        <end position="608"/>
    </location>
</feature>
<name>A0ABR2YH50_9CHLO</name>